<dbReference type="FunFam" id="3.30.930.10:FF:000003">
    <property type="entry name" value="Phenylalanine--tRNA ligase alpha subunit"/>
    <property type="match status" value="1"/>
</dbReference>
<keyword evidence="8 13" id="KW-0067">ATP-binding</keyword>
<proteinExistence type="inferred from homology"/>
<evidence type="ECO:0000256" key="2">
    <source>
        <dbReference type="ARBA" id="ARBA00010207"/>
    </source>
</evidence>
<dbReference type="GO" id="GO:0005524">
    <property type="term" value="F:ATP binding"/>
    <property type="evidence" value="ECO:0007669"/>
    <property type="project" value="UniProtKB-UniRule"/>
</dbReference>
<dbReference type="SUPFAM" id="SSF55681">
    <property type="entry name" value="Class II aaRS and biotin synthetases"/>
    <property type="match status" value="1"/>
</dbReference>
<dbReference type="CDD" id="cd00496">
    <property type="entry name" value="PheRS_alpha_core"/>
    <property type="match status" value="1"/>
</dbReference>
<comment type="similarity">
    <text evidence="2 13">Belongs to the class-II aminoacyl-tRNA synthetase family. Phe-tRNA synthetase alpha subunit type 1 subfamily.</text>
</comment>
<dbReference type="Gene3D" id="3.30.930.10">
    <property type="entry name" value="Bira Bifunctional Protein, Domain 2"/>
    <property type="match status" value="1"/>
</dbReference>
<dbReference type="GO" id="GO:0006432">
    <property type="term" value="P:phenylalanyl-tRNA aminoacylation"/>
    <property type="evidence" value="ECO:0007669"/>
    <property type="project" value="UniProtKB-UniRule"/>
</dbReference>
<dbReference type="Pfam" id="PF01409">
    <property type="entry name" value="tRNA-synt_2d"/>
    <property type="match status" value="1"/>
</dbReference>
<protein>
    <recommendedName>
        <fullName evidence="13">Phenylalanine--tRNA ligase alpha subunit</fullName>
        <ecNumber evidence="13">6.1.1.20</ecNumber>
    </recommendedName>
    <alternativeName>
        <fullName evidence="13">Phenylalanyl-tRNA synthetase alpha subunit</fullName>
        <shortName evidence="13">PheRS</shortName>
    </alternativeName>
</protein>
<dbReference type="GO" id="GO:0005737">
    <property type="term" value="C:cytoplasm"/>
    <property type="evidence" value="ECO:0007669"/>
    <property type="project" value="UniProtKB-SubCell"/>
</dbReference>
<comment type="subunit">
    <text evidence="3 13">Tetramer of two alpha and two beta subunits.</text>
</comment>
<sequence length="340" mass="38326">MIDKLNKIGEEAKKQITECSAPEKLEELRVLYLGRKGQVTELLKAVSSVEPAQRPAFGAAVNRLKAELTDLLDRRKQSLESQSQNTARQKEALDVSLPGRRPLLGHKHPLHQIMTEITGIFHGLGFTVAEGPEVETEFNNFDALNTPPDHPARNYQDTFYLKQGGLLLRTHTSPVQIRTMMSRQPPVRIIAPGRCYRRDAIDASHLPVFHQIEGLYVDKNVSLADLKATIAYFARALLGPKMKIRFRPHFFPFTEPSVEYDFSCVFCNGGGCRVCKQSGWLEISGAGMVDPNVFRNVGYDPEVYSGFAWGLGVERVAMLKYGINDIRHFYSGDIRFLEQF</sequence>
<keyword evidence="11 13" id="KW-0030">Aminoacyl-tRNA synthetase</keyword>
<reference evidence="15" key="1">
    <citation type="submission" date="2020-07" db="EMBL/GenBank/DDBJ databases">
        <title>Huge and variable diversity of episymbiotic CPR bacteria and DPANN archaea in groundwater ecosystems.</title>
        <authorList>
            <person name="He C.Y."/>
            <person name="Keren R."/>
            <person name="Whittaker M."/>
            <person name="Farag I.F."/>
            <person name="Doudna J."/>
            <person name="Cate J.H.D."/>
            <person name="Banfield J.F."/>
        </authorList>
    </citation>
    <scope>NUCLEOTIDE SEQUENCE</scope>
    <source>
        <strain evidence="15">NC_groundwater_1520_Pr4_B-0.1um_53_5</strain>
    </source>
</reference>
<evidence type="ECO:0000256" key="3">
    <source>
        <dbReference type="ARBA" id="ARBA00011209"/>
    </source>
</evidence>
<feature type="domain" description="Aminoacyl-transfer RNA synthetases class-II family profile" evidence="14">
    <location>
        <begin position="113"/>
        <end position="319"/>
    </location>
</feature>
<evidence type="ECO:0000256" key="5">
    <source>
        <dbReference type="ARBA" id="ARBA00022598"/>
    </source>
</evidence>
<accession>A0A933I9M3</accession>
<comment type="cofactor">
    <cofactor evidence="13">
        <name>Mg(2+)</name>
        <dbReference type="ChEBI" id="CHEBI:18420"/>
    </cofactor>
    <text evidence="13">Binds 2 magnesium ions per tetramer.</text>
</comment>
<dbReference type="Proteomes" id="UP000736328">
    <property type="component" value="Unassembled WGS sequence"/>
</dbReference>
<dbReference type="InterPro" id="IPR004529">
    <property type="entry name" value="Phe-tRNA-synth_IIc_asu"/>
</dbReference>
<evidence type="ECO:0000256" key="9">
    <source>
        <dbReference type="ARBA" id="ARBA00022842"/>
    </source>
</evidence>
<evidence type="ECO:0000256" key="12">
    <source>
        <dbReference type="ARBA" id="ARBA00049255"/>
    </source>
</evidence>
<dbReference type="NCBIfam" id="TIGR00468">
    <property type="entry name" value="pheS"/>
    <property type="match status" value="1"/>
</dbReference>
<dbReference type="GO" id="GO:0000049">
    <property type="term" value="F:tRNA binding"/>
    <property type="evidence" value="ECO:0007669"/>
    <property type="project" value="InterPro"/>
</dbReference>
<comment type="caution">
    <text evidence="15">The sequence shown here is derived from an EMBL/GenBank/DDBJ whole genome shotgun (WGS) entry which is preliminary data.</text>
</comment>
<dbReference type="Pfam" id="PF02912">
    <property type="entry name" value="Phe_tRNA-synt_N"/>
    <property type="match status" value="1"/>
</dbReference>
<dbReference type="PANTHER" id="PTHR11538:SF41">
    <property type="entry name" value="PHENYLALANINE--TRNA LIGASE, MITOCHONDRIAL"/>
    <property type="match status" value="1"/>
</dbReference>
<dbReference type="PROSITE" id="PS50862">
    <property type="entry name" value="AA_TRNA_LIGASE_II"/>
    <property type="match status" value="1"/>
</dbReference>
<evidence type="ECO:0000256" key="11">
    <source>
        <dbReference type="ARBA" id="ARBA00023146"/>
    </source>
</evidence>
<dbReference type="EMBL" id="JACQXR010000104">
    <property type="protein sequence ID" value="MBI4727135.1"/>
    <property type="molecule type" value="Genomic_DNA"/>
</dbReference>
<evidence type="ECO:0000313" key="16">
    <source>
        <dbReference type="Proteomes" id="UP000736328"/>
    </source>
</evidence>
<dbReference type="InterPro" id="IPR022911">
    <property type="entry name" value="Phe_tRNA_ligase_alpha1_bac"/>
</dbReference>
<dbReference type="InterPro" id="IPR002319">
    <property type="entry name" value="Phenylalanyl-tRNA_Synthase"/>
</dbReference>
<evidence type="ECO:0000256" key="6">
    <source>
        <dbReference type="ARBA" id="ARBA00022723"/>
    </source>
</evidence>
<dbReference type="AlphaFoldDB" id="A0A933I9M3"/>
<dbReference type="InterPro" id="IPR004188">
    <property type="entry name" value="Phe-tRNA_ligase_II_N"/>
</dbReference>
<evidence type="ECO:0000313" key="15">
    <source>
        <dbReference type="EMBL" id="MBI4727135.1"/>
    </source>
</evidence>
<keyword evidence="6 13" id="KW-0479">Metal-binding</keyword>
<keyword evidence="4 13" id="KW-0963">Cytoplasm</keyword>
<comment type="catalytic activity">
    <reaction evidence="12 13">
        <text>tRNA(Phe) + L-phenylalanine + ATP = L-phenylalanyl-tRNA(Phe) + AMP + diphosphate + H(+)</text>
        <dbReference type="Rhea" id="RHEA:19413"/>
        <dbReference type="Rhea" id="RHEA-COMP:9668"/>
        <dbReference type="Rhea" id="RHEA-COMP:9699"/>
        <dbReference type="ChEBI" id="CHEBI:15378"/>
        <dbReference type="ChEBI" id="CHEBI:30616"/>
        <dbReference type="ChEBI" id="CHEBI:33019"/>
        <dbReference type="ChEBI" id="CHEBI:58095"/>
        <dbReference type="ChEBI" id="CHEBI:78442"/>
        <dbReference type="ChEBI" id="CHEBI:78531"/>
        <dbReference type="ChEBI" id="CHEBI:456215"/>
        <dbReference type="EC" id="6.1.1.20"/>
    </reaction>
</comment>
<evidence type="ECO:0000256" key="13">
    <source>
        <dbReference type="HAMAP-Rule" id="MF_00281"/>
    </source>
</evidence>
<evidence type="ECO:0000256" key="8">
    <source>
        <dbReference type="ARBA" id="ARBA00022840"/>
    </source>
</evidence>
<evidence type="ECO:0000256" key="1">
    <source>
        <dbReference type="ARBA" id="ARBA00004496"/>
    </source>
</evidence>
<dbReference type="InterPro" id="IPR006195">
    <property type="entry name" value="aa-tRNA-synth_II"/>
</dbReference>
<dbReference type="EC" id="6.1.1.20" evidence="13"/>
<dbReference type="InterPro" id="IPR045864">
    <property type="entry name" value="aa-tRNA-synth_II/BPL/LPL"/>
</dbReference>
<evidence type="ECO:0000256" key="7">
    <source>
        <dbReference type="ARBA" id="ARBA00022741"/>
    </source>
</evidence>
<dbReference type="SUPFAM" id="SSF46589">
    <property type="entry name" value="tRNA-binding arm"/>
    <property type="match status" value="1"/>
</dbReference>
<organism evidence="15 16">
    <name type="scientific">candidate division TA06 bacterium</name>
    <dbReference type="NCBI Taxonomy" id="2250710"/>
    <lineage>
        <taxon>Bacteria</taxon>
        <taxon>Bacteria division TA06</taxon>
    </lineage>
</organism>
<feature type="binding site" evidence="13">
    <location>
        <position position="255"/>
    </location>
    <ligand>
        <name>Mg(2+)</name>
        <dbReference type="ChEBI" id="CHEBI:18420"/>
        <note>shared with beta subunit</note>
    </ligand>
</feature>
<evidence type="ECO:0000259" key="14">
    <source>
        <dbReference type="PROSITE" id="PS50862"/>
    </source>
</evidence>
<evidence type="ECO:0000256" key="4">
    <source>
        <dbReference type="ARBA" id="ARBA00022490"/>
    </source>
</evidence>
<keyword evidence="7 13" id="KW-0547">Nucleotide-binding</keyword>
<gene>
    <name evidence="13 15" type="primary">pheS</name>
    <name evidence="15" type="ORF">HY768_07935</name>
</gene>
<comment type="subcellular location">
    <subcellularLocation>
        <location evidence="1 13">Cytoplasm</location>
    </subcellularLocation>
</comment>
<dbReference type="GO" id="GO:0000287">
    <property type="term" value="F:magnesium ion binding"/>
    <property type="evidence" value="ECO:0007669"/>
    <property type="project" value="UniProtKB-UniRule"/>
</dbReference>
<keyword evidence="9 13" id="KW-0460">Magnesium</keyword>
<dbReference type="InterPro" id="IPR010978">
    <property type="entry name" value="tRNA-bd_arm"/>
</dbReference>
<dbReference type="GO" id="GO:0004826">
    <property type="term" value="F:phenylalanine-tRNA ligase activity"/>
    <property type="evidence" value="ECO:0007669"/>
    <property type="project" value="UniProtKB-UniRule"/>
</dbReference>
<name>A0A933I9M3_UNCT6</name>
<keyword evidence="5 13" id="KW-0436">Ligase</keyword>
<keyword evidence="10 13" id="KW-0648">Protein biosynthesis</keyword>
<evidence type="ECO:0000256" key="10">
    <source>
        <dbReference type="ARBA" id="ARBA00022917"/>
    </source>
</evidence>
<dbReference type="HAMAP" id="MF_00281">
    <property type="entry name" value="Phe_tRNA_synth_alpha1"/>
    <property type="match status" value="1"/>
</dbReference>
<dbReference type="PANTHER" id="PTHR11538">
    <property type="entry name" value="PHENYLALANYL-TRNA SYNTHETASE"/>
    <property type="match status" value="1"/>
</dbReference>